<keyword evidence="5" id="KW-1185">Reference proteome</keyword>
<name>A0A2P5CUY5_PARAD</name>
<evidence type="ECO:0000313" key="4">
    <source>
        <dbReference type="EMBL" id="PON64756.1"/>
    </source>
</evidence>
<accession>A0A2P5CUY5</accession>
<evidence type="ECO:0000256" key="1">
    <source>
        <dbReference type="ARBA" id="ARBA00009861"/>
    </source>
</evidence>
<dbReference type="Pfam" id="PF02458">
    <property type="entry name" value="Transferase"/>
    <property type="match status" value="1"/>
</dbReference>
<comment type="caution">
    <text evidence="4">The sequence shown here is derived from an EMBL/GenBank/DDBJ whole genome shotgun (WGS) entry which is preliminary data.</text>
</comment>
<dbReference type="AlphaFoldDB" id="A0A2P5CUY5"/>
<protein>
    <submittedName>
        <fullName evidence="4">Transferase</fullName>
    </submittedName>
</protein>
<dbReference type="InterPro" id="IPR023213">
    <property type="entry name" value="CAT-like_dom_sf"/>
</dbReference>
<sequence>MVKIDVVSKEILKPSSSTPNHLTRSYNLSLLDQLAPPFYVPVILFYSPPQFDDISDIVGKLKKSLSETLAEFYPLAGRIQNDAYVEVLEDDGVDFAEARANVKLLEILENPEMSMLQQLLPLDPYKLKTDRESEGVPVLAVQVNVFTCGGIGIGICISHKVVDGTTLSTFLTAWAASGRTSCHGHGNDKTITPSLDLAYIFPPKEIHVQTPCNLIKRGRVVTKRFLFCGSSLARLKAEVKGLSPNDYNPTRVEAVTALISKTALNSRNARTSTEKCSRPSMVISHVVNLRGRMDPPLPETALGNIWRSAVATILEEESKRLELHDLVAQLRKGIRKIDKDYVAKLQSDDGFLQAYESLKDVSEMVSEGVVPFYRFSSWVRFPLYETDFGWGKPIWACVTNVPIKDVVILMSNSSGDGIEAWINLEEEDMARFQCDRELLQFATQAPGS</sequence>
<dbReference type="Gene3D" id="3.30.559.10">
    <property type="entry name" value="Chloramphenicol acetyltransferase-like domain"/>
    <property type="match status" value="2"/>
</dbReference>
<keyword evidence="3" id="KW-0012">Acyltransferase</keyword>
<proteinExistence type="inferred from homology"/>
<dbReference type="OrthoDB" id="671439at2759"/>
<evidence type="ECO:0000256" key="2">
    <source>
        <dbReference type="ARBA" id="ARBA00022679"/>
    </source>
</evidence>
<organism evidence="4 5">
    <name type="scientific">Parasponia andersonii</name>
    <name type="common">Sponia andersonii</name>
    <dbReference type="NCBI Taxonomy" id="3476"/>
    <lineage>
        <taxon>Eukaryota</taxon>
        <taxon>Viridiplantae</taxon>
        <taxon>Streptophyta</taxon>
        <taxon>Embryophyta</taxon>
        <taxon>Tracheophyta</taxon>
        <taxon>Spermatophyta</taxon>
        <taxon>Magnoliopsida</taxon>
        <taxon>eudicotyledons</taxon>
        <taxon>Gunneridae</taxon>
        <taxon>Pentapetalae</taxon>
        <taxon>rosids</taxon>
        <taxon>fabids</taxon>
        <taxon>Rosales</taxon>
        <taxon>Cannabaceae</taxon>
        <taxon>Parasponia</taxon>
    </lineage>
</organism>
<dbReference type="Proteomes" id="UP000237105">
    <property type="component" value="Unassembled WGS sequence"/>
</dbReference>
<gene>
    <name evidence="4" type="ORF">PanWU01x14_122310</name>
</gene>
<comment type="similarity">
    <text evidence="1">Belongs to the plant acyltransferase family.</text>
</comment>
<evidence type="ECO:0000313" key="5">
    <source>
        <dbReference type="Proteomes" id="UP000237105"/>
    </source>
</evidence>
<dbReference type="PANTHER" id="PTHR31623:SF79">
    <property type="entry name" value="SALUTARIDINOL 7-O-ACETYLTRANSFERASE"/>
    <property type="match status" value="1"/>
</dbReference>
<dbReference type="PANTHER" id="PTHR31623">
    <property type="entry name" value="F21J9.9"/>
    <property type="match status" value="1"/>
</dbReference>
<keyword evidence="2 4" id="KW-0808">Transferase</keyword>
<dbReference type="EMBL" id="JXTB01000093">
    <property type="protein sequence ID" value="PON64756.1"/>
    <property type="molecule type" value="Genomic_DNA"/>
</dbReference>
<reference evidence="5" key="1">
    <citation type="submission" date="2016-06" db="EMBL/GenBank/DDBJ databases">
        <title>Parallel loss of symbiosis genes in relatives of nitrogen-fixing non-legume Parasponia.</title>
        <authorList>
            <person name="Van Velzen R."/>
            <person name="Holmer R."/>
            <person name="Bu F."/>
            <person name="Rutten L."/>
            <person name="Van Zeijl A."/>
            <person name="Liu W."/>
            <person name="Santuari L."/>
            <person name="Cao Q."/>
            <person name="Sharma T."/>
            <person name="Shen D."/>
            <person name="Roswanjaya Y."/>
            <person name="Wardhani T."/>
            <person name="Kalhor M.S."/>
            <person name="Jansen J."/>
            <person name="Van den Hoogen J."/>
            <person name="Gungor B."/>
            <person name="Hartog M."/>
            <person name="Hontelez J."/>
            <person name="Verver J."/>
            <person name="Yang W.-C."/>
            <person name="Schijlen E."/>
            <person name="Repin R."/>
            <person name="Schilthuizen M."/>
            <person name="Schranz E."/>
            <person name="Heidstra R."/>
            <person name="Miyata K."/>
            <person name="Fedorova E."/>
            <person name="Kohlen W."/>
            <person name="Bisseling T."/>
            <person name="Smit S."/>
            <person name="Geurts R."/>
        </authorList>
    </citation>
    <scope>NUCLEOTIDE SEQUENCE [LARGE SCALE GENOMIC DNA]</scope>
    <source>
        <strain evidence="5">cv. WU1-14</strain>
    </source>
</reference>
<dbReference type="GO" id="GO:0016746">
    <property type="term" value="F:acyltransferase activity"/>
    <property type="evidence" value="ECO:0007669"/>
    <property type="project" value="UniProtKB-KW"/>
</dbReference>
<evidence type="ECO:0000256" key="3">
    <source>
        <dbReference type="ARBA" id="ARBA00023315"/>
    </source>
</evidence>
<dbReference type="STRING" id="3476.A0A2P5CUY5"/>